<evidence type="ECO:0000256" key="3">
    <source>
        <dbReference type="ARBA" id="ARBA00022692"/>
    </source>
</evidence>
<organism evidence="8 9">
    <name type="scientific">Sphingomonas naasensis</name>
    <dbReference type="NCBI Taxonomy" id="1344951"/>
    <lineage>
        <taxon>Bacteria</taxon>
        <taxon>Pseudomonadati</taxon>
        <taxon>Pseudomonadota</taxon>
        <taxon>Alphaproteobacteria</taxon>
        <taxon>Sphingomonadales</taxon>
        <taxon>Sphingomonadaceae</taxon>
        <taxon>Sphingomonas</taxon>
    </lineage>
</organism>
<dbReference type="GO" id="GO:0005886">
    <property type="term" value="C:plasma membrane"/>
    <property type="evidence" value="ECO:0007669"/>
    <property type="project" value="UniProtKB-SubCell"/>
</dbReference>
<dbReference type="PROSITE" id="PS50850">
    <property type="entry name" value="MFS"/>
    <property type="match status" value="1"/>
</dbReference>
<feature type="transmembrane region" description="Helical" evidence="6">
    <location>
        <begin position="58"/>
        <end position="82"/>
    </location>
</feature>
<comment type="subcellular location">
    <subcellularLocation>
        <location evidence="1">Cell inner membrane</location>
        <topology evidence="1">Multi-pass membrane protein</topology>
    </subcellularLocation>
</comment>
<keyword evidence="3 6" id="KW-0812">Transmembrane</keyword>
<feature type="domain" description="Major facilitator superfamily (MFS) profile" evidence="7">
    <location>
        <begin position="24"/>
        <end position="432"/>
    </location>
</feature>
<dbReference type="PANTHER" id="PTHR43702">
    <property type="entry name" value="L-FUCOSE-PROTON SYMPORTER"/>
    <property type="match status" value="1"/>
</dbReference>
<keyword evidence="4 6" id="KW-1133">Transmembrane helix</keyword>
<dbReference type="Gene3D" id="1.20.1250.20">
    <property type="entry name" value="MFS general substrate transporter like domains"/>
    <property type="match status" value="2"/>
</dbReference>
<evidence type="ECO:0000256" key="5">
    <source>
        <dbReference type="ARBA" id="ARBA00023136"/>
    </source>
</evidence>
<dbReference type="AlphaFoldDB" id="A0A4S1WV46"/>
<dbReference type="OrthoDB" id="9795150at2"/>
<reference evidence="8 9" key="1">
    <citation type="submission" date="2019-04" db="EMBL/GenBank/DDBJ databases">
        <title>Sphingomonas psychrotolerans sp. nov., isolated from soil in the Tianshan Mountains, Xinjiang, China.</title>
        <authorList>
            <person name="Luo Y."/>
            <person name="Sheng H."/>
        </authorList>
    </citation>
    <scope>NUCLEOTIDE SEQUENCE [LARGE SCALE GENOMIC DNA]</scope>
    <source>
        <strain evidence="8 9">KIS18-15</strain>
    </source>
</reference>
<dbReference type="InterPro" id="IPR050375">
    <property type="entry name" value="MFS_TsgA-like"/>
</dbReference>
<keyword evidence="9" id="KW-1185">Reference proteome</keyword>
<evidence type="ECO:0000313" key="8">
    <source>
        <dbReference type="EMBL" id="TGX46257.1"/>
    </source>
</evidence>
<comment type="caution">
    <text evidence="8">The sequence shown here is derived from an EMBL/GenBank/DDBJ whole genome shotgun (WGS) entry which is preliminary data.</text>
</comment>
<sequence>MDAQAPFAVEASPVRSPASTAFLPMVLIVALFFLWGLANNLNDVLIAHFRKLFTLGDFQAGLVQSAFYLGYFCLAIPAALFMRARGYRAAVLTGLGLYGLGALLFWPAAGAQSYPFFLAALFVIAGGLAFLETSANPLIARLGSEETASRRLNLAQAFNPLGSITGVVLGSQLILSGVSVTPAQVAAMEPAARAAWRASEASAVQLPYLVIALVVLGWAVLIRVVRFPAVATEADVDEGVGAFADFRALLGEPRLMLGVAAQFFYVGAQVGVWSFLIRYAQVAVPGTGEHQAAGWLTLSLTLFMIGRFVGTALMGRIAALPLLASFAGIAAILCIVAALFGGTFGIAALIATSFFMSIMFPTIFAESVAGLGARTKSASALLVMAIIGGAVLTALMGYVSDASGSILWAMLVPAGCFLVVLAFALQARARRA</sequence>
<dbReference type="SUPFAM" id="SSF103473">
    <property type="entry name" value="MFS general substrate transporter"/>
    <property type="match status" value="1"/>
</dbReference>
<proteinExistence type="predicted"/>
<feature type="transmembrane region" description="Helical" evidence="6">
    <location>
        <begin position="89"/>
        <end position="108"/>
    </location>
</feature>
<protein>
    <submittedName>
        <fullName evidence="8">L-fucose:H+ symporter permease</fullName>
    </submittedName>
</protein>
<gene>
    <name evidence="8" type="primary">fucP</name>
    <name evidence="8" type="ORF">E5A74_03630</name>
</gene>
<dbReference type="NCBIfam" id="TIGR00885">
    <property type="entry name" value="fucP"/>
    <property type="match status" value="1"/>
</dbReference>
<feature type="transmembrane region" description="Helical" evidence="6">
    <location>
        <begin position="405"/>
        <end position="425"/>
    </location>
</feature>
<evidence type="ECO:0000256" key="6">
    <source>
        <dbReference type="SAM" id="Phobius"/>
    </source>
</evidence>
<dbReference type="EMBL" id="SRXU01000001">
    <property type="protein sequence ID" value="TGX46257.1"/>
    <property type="molecule type" value="Genomic_DNA"/>
</dbReference>
<feature type="transmembrane region" description="Helical" evidence="6">
    <location>
        <begin position="114"/>
        <end position="131"/>
    </location>
</feature>
<feature type="transmembrane region" description="Helical" evidence="6">
    <location>
        <begin position="255"/>
        <end position="280"/>
    </location>
</feature>
<dbReference type="CDD" id="cd17394">
    <property type="entry name" value="MFS_FucP_like"/>
    <property type="match status" value="1"/>
</dbReference>
<evidence type="ECO:0000256" key="1">
    <source>
        <dbReference type="ARBA" id="ARBA00004429"/>
    </source>
</evidence>
<evidence type="ECO:0000256" key="4">
    <source>
        <dbReference type="ARBA" id="ARBA00022989"/>
    </source>
</evidence>
<dbReference type="InterPro" id="IPR011701">
    <property type="entry name" value="MFS"/>
</dbReference>
<feature type="transmembrane region" description="Helical" evidence="6">
    <location>
        <begin position="377"/>
        <end position="399"/>
    </location>
</feature>
<feature type="transmembrane region" description="Helical" evidence="6">
    <location>
        <begin position="346"/>
        <end position="365"/>
    </location>
</feature>
<dbReference type="RefSeq" id="WP_135982870.1">
    <property type="nucleotide sequence ID" value="NZ_JAASQM010000001.1"/>
</dbReference>
<dbReference type="GO" id="GO:0015535">
    <property type="term" value="F:fucose:proton symporter activity"/>
    <property type="evidence" value="ECO:0007669"/>
    <property type="project" value="InterPro"/>
</dbReference>
<keyword evidence="2" id="KW-1003">Cell membrane</keyword>
<feature type="transmembrane region" description="Helical" evidence="6">
    <location>
        <begin position="152"/>
        <end position="175"/>
    </location>
</feature>
<dbReference type="InterPro" id="IPR036259">
    <property type="entry name" value="MFS_trans_sf"/>
</dbReference>
<accession>A0A4S1WV46</accession>
<dbReference type="PANTHER" id="PTHR43702:SF11">
    <property type="entry name" value="L-FUCOSE-PROTON SYMPORTER"/>
    <property type="match status" value="1"/>
</dbReference>
<feature type="transmembrane region" description="Helical" evidence="6">
    <location>
        <begin position="292"/>
        <end position="310"/>
    </location>
</feature>
<dbReference type="InterPro" id="IPR020846">
    <property type="entry name" value="MFS_dom"/>
</dbReference>
<dbReference type="Proteomes" id="UP000309848">
    <property type="component" value="Unassembled WGS sequence"/>
</dbReference>
<evidence type="ECO:0000259" key="7">
    <source>
        <dbReference type="PROSITE" id="PS50850"/>
    </source>
</evidence>
<dbReference type="Pfam" id="PF07690">
    <property type="entry name" value="MFS_1"/>
    <property type="match status" value="1"/>
</dbReference>
<evidence type="ECO:0000313" key="9">
    <source>
        <dbReference type="Proteomes" id="UP000309848"/>
    </source>
</evidence>
<keyword evidence="5 6" id="KW-0472">Membrane</keyword>
<feature type="transmembrane region" description="Helical" evidence="6">
    <location>
        <begin position="21"/>
        <end position="38"/>
    </location>
</feature>
<feature type="transmembrane region" description="Helical" evidence="6">
    <location>
        <begin position="317"/>
        <end position="340"/>
    </location>
</feature>
<feature type="transmembrane region" description="Helical" evidence="6">
    <location>
        <begin position="206"/>
        <end position="225"/>
    </location>
</feature>
<dbReference type="InterPro" id="IPR005275">
    <property type="entry name" value="Lfuc_symporter_FucP"/>
</dbReference>
<name>A0A4S1WV46_9SPHN</name>
<evidence type="ECO:0000256" key="2">
    <source>
        <dbReference type="ARBA" id="ARBA00022475"/>
    </source>
</evidence>